<reference evidence="15 16" key="1">
    <citation type="submission" date="2017-11" db="EMBL/GenBank/DDBJ databases">
        <title>Complete genome sequence of Spiroplasma clarkii CN-5 (DSM 19994).</title>
        <authorList>
            <person name="Tsai Y.-M."/>
            <person name="Chang A."/>
            <person name="Lo W.-S."/>
            <person name="Kuo C.-H."/>
        </authorList>
    </citation>
    <scope>NUCLEOTIDE SEQUENCE [LARGE SCALE GENOMIC DNA]</scope>
    <source>
        <strain evidence="15 16">CN-5</strain>
    </source>
</reference>
<feature type="transmembrane region" description="Helical" evidence="14">
    <location>
        <begin position="275"/>
        <end position="303"/>
    </location>
</feature>
<evidence type="ECO:0000256" key="10">
    <source>
        <dbReference type="ARBA" id="ARBA00037387"/>
    </source>
</evidence>
<evidence type="ECO:0000256" key="8">
    <source>
        <dbReference type="ARBA" id="ARBA00022989"/>
    </source>
</evidence>
<feature type="transmembrane region" description="Helical" evidence="14">
    <location>
        <begin position="324"/>
        <end position="357"/>
    </location>
</feature>
<keyword evidence="16" id="KW-1185">Reference proteome</keyword>
<keyword evidence="6" id="KW-0598">Phosphotransferase system</keyword>
<dbReference type="PANTHER" id="PTHR33843:SF4">
    <property type="entry name" value="ASCORBATE-SPECIFIC PTS SYSTEM EIIC COMPONENT"/>
    <property type="match status" value="1"/>
</dbReference>
<dbReference type="GO" id="GO:0005886">
    <property type="term" value="C:plasma membrane"/>
    <property type="evidence" value="ECO:0007669"/>
    <property type="project" value="UniProtKB-SubCell"/>
</dbReference>
<keyword evidence="3" id="KW-0813">Transport</keyword>
<evidence type="ECO:0000256" key="4">
    <source>
        <dbReference type="ARBA" id="ARBA00022475"/>
    </source>
</evidence>
<comment type="similarity">
    <text evidence="11">Belongs to the UlaA family.</text>
</comment>
<dbReference type="InterPro" id="IPR004703">
    <property type="entry name" value="PTS_sugar-sp_permease"/>
</dbReference>
<evidence type="ECO:0000256" key="12">
    <source>
        <dbReference type="ARBA" id="ARBA00039702"/>
    </source>
</evidence>
<keyword evidence="8 14" id="KW-1133">Transmembrane helix</keyword>
<evidence type="ECO:0000256" key="9">
    <source>
        <dbReference type="ARBA" id="ARBA00023136"/>
    </source>
</evidence>
<evidence type="ECO:0000256" key="5">
    <source>
        <dbReference type="ARBA" id="ARBA00022597"/>
    </source>
</evidence>
<dbReference type="NCBIfam" id="NF009553">
    <property type="entry name" value="PRK12997.1-5"/>
    <property type="match status" value="1"/>
</dbReference>
<keyword evidence="5" id="KW-0762">Sugar transport</keyword>
<evidence type="ECO:0000256" key="2">
    <source>
        <dbReference type="ARBA" id="ARBA00011738"/>
    </source>
</evidence>
<feature type="transmembrane region" description="Helical" evidence="14">
    <location>
        <begin position="235"/>
        <end position="255"/>
    </location>
</feature>
<sequence>MDEFIIFLKTFFGTPSILIGIVAMIGLLIQRKSFTQVLTGTFKVIIGFLILGGGATLLSSSLSQFSPVFINLFGINGAIPNNEATMAQLLDVIPKIITIGTGVMIVAMLTNVVLAIVTRYKYVYLTGHVLFYMSVMTAACLVSAGMDDSKDLWMIILTGGLFMAIYMLFMPLANQKFMRQVTKGDVIAMGHTGGIGYFIAGWIGNGIGALQKGKVRSTEDIKFPKGLSFLKNSNVAISITMIFFFLIVYIAAYAAKGLDVFIGTDVLDGTGAMANHWFVFAIIQAFTFAAGIEVILLGVRMVLNELVPAFKGISDKFVKNGKAALDCAVVFTYAPNAVLIGFLASFVAGIIGMFITYGAGLPIVLPGIAAHFFLGATGGVFANSKGGIWGAIVGPFVQGLIITFVPVLFLKLNAYAGVEASISTGWGDTDYILGLIPLLITRHLGKWVTFGVVLAFIIGLVVEEQIFIQIKRKKAKLAAPSSVVTGVNPELVEEVNDKQ</sequence>
<evidence type="ECO:0000256" key="14">
    <source>
        <dbReference type="SAM" id="Phobius"/>
    </source>
</evidence>
<dbReference type="KEGG" id="scla:SCLARK_001234"/>
<keyword evidence="7 14" id="KW-0812">Transmembrane</keyword>
<evidence type="ECO:0000256" key="3">
    <source>
        <dbReference type="ARBA" id="ARBA00022448"/>
    </source>
</evidence>
<feature type="transmembrane region" description="Helical" evidence="14">
    <location>
        <begin position="388"/>
        <end position="409"/>
    </location>
</feature>
<feature type="transmembrane region" description="Helical" evidence="14">
    <location>
        <begin position="129"/>
        <end position="146"/>
    </location>
</feature>
<gene>
    <name evidence="15" type="primary">sgaT</name>
    <name evidence="15" type="ORF">SCLAR_v1c08450</name>
</gene>
<dbReference type="Proteomes" id="UP000231179">
    <property type="component" value="Chromosome"/>
</dbReference>
<dbReference type="PANTHER" id="PTHR33843">
    <property type="entry name" value="ASCORBATE-SPECIFIC PTS SYSTEM EIIC COMPONENT"/>
    <property type="match status" value="1"/>
</dbReference>
<feature type="transmembrane region" description="Helical" evidence="14">
    <location>
        <begin position="41"/>
        <end position="62"/>
    </location>
</feature>
<feature type="transmembrane region" description="Helical" evidence="14">
    <location>
        <begin position="96"/>
        <end position="117"/>
    </location>
</feature>
<name>A0A1Y0L1C1_9MOLU</name>
<evidence type="ECO:0000256" key="1">
    <source>
        <dbReference type="ARBA" id="ARBA00004651"/>
    </source>
</evidence>
<keyword evidence="9 14" id="KW-0472">Membrane</keyword>
<feature type="transmembrane region" description="Helical" evidence="14">
    <location>
        <begin position="152"/>
        <end position="173"/>
    </location>
</feature>
<dbReference type="AlphaFoldDB" id="A0A1Y0L1C1"/>
<feature type="transmembrane region" description="Helical" evidence="14">
    <location>
        <begin position="6"/>
        <end position="29"/>
    </location>
</feature>
<organism evidence="15 16">
    <name type="scientific">Spiroplasma clarkii</name>
    <dbReference type="NCBI Taxonomy" id="2139"/>
    <lineage>
        <taxon>Bacteria</taxon>
        <taxon>Bacillati</taxon>
        <taxon>Mycoplasmatota</taxon>
        <taxon>Mollicutes</taxon>
        <taxon>Entomoplasmatales</taxon>
        <taxon>Spiroplasmataceae</taxon>
        <taxon>Spiroplasma</taxon>
    </lineage>
</organism>
<protein>
    <recommendedName>
        <fullName evidence="12">Ascorbate-specific PTS system EIIC component</fullName>
    </recommendedName>
    <alternativeName>
        <fullName evidence="13">Ascorbate-specific permease IIC component UlaA</fullName>
    </alternativeName>
</protein>
<proteinExistence type="inferred from homology"/>
<evidence type="ECO:0000313" key="16">
    <source>
        <dbReference type="Proteomes" id="UP000231179"/>
    </source>
</evidence>
<dbReference type="GO" id="GO:0009401">
    <property type="term" value="P:phosphoenolpyruvate-dependent sugar phosphotransferase system"/>
    <property type="evidence" value="ECO:0007669"/>
    <property type="project" value="UniProtKB-KW"/>
</dbReference>
<evidence type="ECO:0000256" key="7">
    <source>
        <dbReference type="ARBA" id="ARBA00022692"/>
    </source>
</evidence>
<feature type="transmembrane region" description="Helical" evidence="14">
    <location>
        <begin position="447"/>
        <end position="468"/>
    </location>
</feature>
<dbReference type="OrthoDB" id="9796178at2"/>
<evidence type="ECO:0000256" key="13">
    <source>
        <dbReference type="ARBA" id="ARBA00042859"/>
    </source>
</evidence>
<evidence type="ECO:0000256" key="11">
    <source>
        <dbReference type="ARBA" id="ARBA00038218"/>
    </source>
</evidence>
<comment type="subunit">
    <text evidence="2">Homodimer.</text>
</comment>
<comment type="subcellular location">
    <subcellularLocation>
        <location evidence="1">Cell membrane</location>
        <topology evidence="1">Multi-pass membrane protein</topology>
    </subcellularLocation>
</comment>
<evidence type="ECO:0000313" key="15">
    <source>
        <dbReference type="EMBL" id="ATX71153.1"/>
    </source>
</evidence>
<dbReference type="Pfam" id="PF03611">
    <property type="entry name" value="EIIC-GAT"/>
    <property type="match status" value="1"/>
</dbReference>
<accession>A0A1Y0L1C1</accession>
<dbReference type="EMBL" id="CP024870">
    <property type="protein sequence ID" value="ATX71153.1"/>
    <property type="molecule type" value="Genomic_DNA"/>
</dbReference>
<dbReference type="InterPro" id="IPR051562">
    <property type="entry name" value="Ascorbate-PTS_EIIC"/>
</dbReference>
<feature type="transmembrane region" description="Helical" evidence="14">
    <location>
        <begin position="363"/>
        <end position="381"/>
    </location>
</feature>
<comment type="function">
    <text evidence="10">The phosphoenolpyruvate-dependent sugar phosphotransferase system (sugar PTS), a major carbohydrate active transport system, catalyzes the phosphorylation of incoming sugar substrates concomitantly with their translocation across the cell membrane. The enzyme II UlaABC PTS system is involved in ascorbate transport.</text>
</comment>
<dbReference type="RefSeq" id="WP_100254694.1">
    <property type="nucleotide sequence ID" value="NZ_CP015819.1"/>
</dbReference>
<keyword evidence="4" id="KW-1003">Cell membrane</keyword>
<evidence type="ECO:0000256" key="6">
    <source>
        <dbReference type="ARBA" id="ARBA00022683"/>
    </source>
</evidence>